<reference evidence="5" key="1">
    <citation type="journal article" date="2019" name="Int. J. Syst. Evol. Microbiol.">
        <title>The Global Catalogue of Microorganisms (GCM) 10K type strain sequencing project: providing services to taxonomists for standard genome sequencing and annotation.</title>
        <authorList>
            <consortium name="The Broad Institute Genomics Platform"/>
            <consortium name="The Broad Institute Genome Sequencing Center for Infectious Disease"/>
            <person name="Wu L."/>
            <person name="Ma J."/>
        </authorList>
    </citation>
    <scope>NUCLEOTIDE SEQUENCE [LARGE SCALE GENOMIC DNA]</scope>
    <source>
        <strain evidence="5">CECT 8531</strain>
    </source>
</reference>
<dbReference type="SUPFAM" id="SSF47413">
    <property type="entry name" value="lambda repressor-like DNA-binding domains"/>
    <property type="match status" value="1"/>
</dbReference>
<evidence type="ECO:0000259" key="3">
    <source>
        <dbReference type="SMART" id="SM00530"/>
    </source>
</evidence>
<evidence type="ECO:0000313" key="5">
    <source>
        <dbReference type="Proteomes" id="UP001595887"/>
    </source>
</evidence>
<proteinExistence type="predicted"/>
<feature type="region of interest" description="Disordered" evidence="1">
    <location>
        <begin position="1"/>
        <end position="27"/>
    </location>
</feature>
<feature type="domain" description="HTH cro/C1-type" evidence="3">
    <location>
        <begin position="19"/>
        <end position="75"/>
    </location>
</feature>
<keyword evidence="2" id="KW-1133">Transmembrane helix</keyword>
<evidence type="ECO:0000256" key="2">
    <source>
        <dbReference type="SAM" id="Phobius"/>
    </source>
</evidence>
<accession>A0ABV8RJC2</accession>
<sequence length="279" mass="29385">MEEEAPENHEFAFQTVGEKLKEERERRGWSLETVAEKTRIPMRHLESIEKSQYAKMPGSTYMIGFSRSYAKAVELDDAQLIAQLRGELSDAGLSGHHIPSQDYEPADPTSVPSKTLAWTAAIIAILIIAGFFIWRNSITSDPVAAPVEDNAAAAETAPAPDAAAPATTAADGQVVITATDNVWIKIYDADNKRLFEAEMKPGQSYNVPKDANGPMIVTGRPDMLKITVDGAAIAPLGDGTKTIADIGVSASALSARAAQPSQPTAAGAGGGTAAPPSGQ</sequence>
<keyword evidence="2" id="KW-0472">Membrane</keyword>
<comment type="caution">
    <text evidence="4">The sequence shown here is derived from an EMBL/GenBank/DDBJ whole genome shotgun (WGS) entry which is preliminary data.</text>
</comment>
<dbReference type="InterPro" id="IPR010982">
    <property type="entry name" value="Lambda_DNA-bd_dom_sf"/>
</dbReference>
<evidence type="ECO:0000313" key="4">
    <source>
        <dbReference type="EMBL" id="MFC4293427.1"/>
    </source>
</evidence>
<feature type="compositionally biased region" description="Low complexity" evidence="1">
    <location>
        <begin position="257"/>
        <end position="266"/>
    </location>
</feature>
<dbReference type="CDD" id="cd00093">
    <property type="entry name" value="HTH_XRE"/>
    <property type="match status" value="1"/>
</dbReference>
<dbReference type="PANTHER" id="PTHR34475">
    <property type="match status" value="1"/>
</dbReference>
<feature type="region of interest" description="Disordered" evidence="1">
    <location>
        <begin position="254"/>
        <end position="279"/>
    </location>
</feature>
<dbReference type="RefSeq" id="WP_381425163.1">
    <property type="nucleotide sequence ID" value="NZ_JBHSDH010000032.1"/>
</dbReference>
<dbReference type="Pfam" id="PF13413">
    <property type="entry name" value="HTH_25"/>
    <property type="match status" value="1"/>
</dbReference>
<dbReference type="Pfam" id="PF13464">
    <property type="entry name" value="RodZ_C"/>
    <property type="match status" value="1"/>
</dbReference>
<organism evidence="4 5">
    <name type="scientific">Sphingorhabdus arenilitoris</name>
    <dbReference type="NCBI Taxonomy" id="1490041"/>
    <lineage>
        <taxon>Bacteria</taxon>
        <taxon>Pseudomonadati</taxon>
        <taxon>Pseudomonadota</taxon>
        <taxon>Alphaproteobacteria</taxon>
        <taxon>Sphingomonadales</taxon>
        <taxon>Sphingomonadaceae</taxon>
        <taxon>Sphingorhabdus</taxon>
    </lineage>
</organism>
<dbReference type="InterPro" id="IPR050400">
    <property type="entry name" value="Bact_Cytoskel_RodZ"/>
</dbReference>
<dbReference type="SMART" id="SM00530">
    <property type="entry name" value="HTH_XRE"/>
    <property type="match status" value="1"/>
</dbReference>
<dbReference type="InterPro" id="IPR001387">
    <property type="entry name" value="Cro/C1-type_HTH"/>
</dbReference>
<dbReference type="InterPro" id="IPR025194">
    <property type="entry name" value="RodZ-like_C"/>
</dbReference>
<feature type="compositionally biased region" description="Basic and acidic residues" evidence="1">
    <location>
        <begin position="18"/>
        <end position="27"/>
    </location>
</feature>
<feature type="transmembrane region" description="Helical" evidence="2">
    <location>
        <begin position="115"/>
        <end position="134"/>
    </location>
</feature>
<dbReference type="Gene3D" id="1.10.260.40">
    <property type="entry name" value="lambda repressor-like DNA-binding domains"/>
    <property type="match status" value="1"/>
</dbReference>
<dbReference type="PANTHER" id="PTHR34475:SF1">
    <property type="entry name" value="CYTOSKELETON PROTEIN RODZ"/>
    <property type="match status" value="1"/>
</dbReference>
<evidence type="ECO:0000256" key="1">
    <source>
        <dbReference type="SAM" id="MobiDB-lite"/>
    </source>
</evidence>
<protein>
    <submittedName>
        <fullName evidence="4">Helix-turn-helix domain-containing protein</fullName>
    </submittedName>
</protein>
<feature type="compositionally biased region" description="Basic and acidic residues" evidence="1">
    <location>
        <begin position="1"/>
        <end position="10"/>
    </location>
</feature>
<keyword evidence="2" id="KW-0812">Transmembrane</keyword>
<dbReference type="Proteomes" id="UP001595887">
    <property type="component" value="Unassembled WGS sequence"/>
</dbReference>
<name>A0ABV8RJC2_9SPHN</name>
<dbReference type="EMBL" id="JBHSDH010000032">
    <property type="protein sequence ID" value="MFC4293427.1"/>
    <property type="molecule type" value="Genomic_DNA"/>
</dbReference>
<keyword evidence="5" id="KW-1185">Reference proteome</keyword>
<gene>
    <name evidence="4" type="ORF">ACFOWX_13470</name>
</gene>